<organism evidence="10 11">
    <name type="scientific">Alteromonas confluentis</name>
    <dbReference type="NCBI Taxonomy" id="1656094"/>
    <lineage>
        <taxon>Bacteria</taxon>
        <taxon>Pseudomonadati</taxon>
        <taxon>Pseudomonadota</taxon>
        <taxon>Gammaproteobacteria</taxon>
        <taxon>Alteromonadales</taxon>
        <taxon>Alteromonadaceae</taxon>
        <taxon>Alteromonas/Salinimonas group</taxon>
        <taxon>Alteromonas</taxon>
    </lineage>
</organism>
<dbReference type="OrthoDB" id="9790043at2"/>
<dbReference type="AlphaFoldDB" id="A0A1E7Z9X3"/>
<proteinExistence type="predicted"/>
<feature type="transmembrane region" description="Helical" evidence="9">
    <location>
        <begin position="36"/>
        <end position="57"/>
    </location>
</feature>
<feature type="transmembrane region" description="Helical" evidence="9">
    <location>
        <begin position="216"/>
        <end position="239"/>
    </location>
</feature>
<feature type="transmembrane region" description="Helical" evidence="9">
    <location>
        <begin position="77"/>
        <end position="96"/>
    </location>
</feature>
<dbReference type="GO" id="GO:0016020">
    <property type="term" value="C:membrane"/>
    <property type="evidence" value="ECO:0007669"/>
    <property type="project" value="InterPro"/>
</dbReference>
<evidence type="ECO:0000256" key="4">
    <source>
        <dbReference type="ARBA" id="ARBA00022597"/>
    </source>
</evidence>
<dbReference type="Proteomes" id="UP000175691">
    <property type="component" value="Unassembled WGS sequence"/>
</dbReference>
<keyword evidence="1" id="KW-0813">Transport</keyword>
<gene>
    <name evidence="10" type="ORF">BFC18_14315</name>
</gene>
<comment type="caution">
    <text evidence="10">The sequence shown here is derived from an EMBL/GenBank/DDBJ whole genome shotgun (WGS) entry which is preliminary data.</text>
</comment>
<dbReference type="GO" id="GO:0015293">
    <property type="term" value="F:symporter activity"/>
    <property type="evidence" value="ECO:0007669"/>
    <property type="project" value="UniProtKB-KW"/>
</dbReference>
<keyword evidence="5 9" id="KW-0812">Transmembrane</keyword>
<keyword evidence="2" id="KW-1003">Cell membrane</keyword>
<name>A0A1E7Z9X3_9ALTE</name>
<evidence type="ECO:0000256" key="9">
    <source>
        <dbReference type="SAM" id="Phobius"/>
    </source>
</evidence>
<feature type="transmembrane region" description="Helical" evidence="9">
    <location>
        <begin position="267"/>
        <end position="287"/>
    </location>
</feature>
<feature type="transmembrane region" description="Helical" evidence="9">
    <location>
        <begin position="299"/>
        <end position="318"/>
    </location>
</feature>
<keyword evidence="11" id="KW-1185">Reference proteome</keyword>
<keyword evidence="6" id="KW-0769">Symport</keyword>
<evidence type="ECO:0000256" key="7">
    <source>
        <dbReference type="ARBA" id="ARBA00022989"/>
    </source>
</evidence>
<accession>A0A1E7Z9X3</accession>
<evidence type="ECO:0000256" key="8">
    <source>
        <dbReference type="ARBA" id="ARBA00023136"/>
    </source>
</evidence>
<dbReference type="Pfam" id="PF06379">
    <property type="entry name" value="RhaT"/>
    <property type="match status" value="1"/>
</dbReference>
<feature type="transmembrane region" description="Helical" evidence="9">
    <location>
        <begin position="6"/>
        <end position="24"/>
    </location>
</feature>
<evidence type="ECO:0000313" key="11">
    <source>
        <dbReference type="Proteomes" id="UP000175691"/>
    </source>
</evidence>
<protein>
    <submittedName>
        <fullName evidence="10">Sugar:proton symporter</fullName>
    </submittedName>
</protein>
<keyword evidence="7 9" id="KW-1133">Transmembrane helix</keyword>
<keyword evidence="8 9" id="KW-0472">Membrane</keyword>
<dbReference type="InterPro" id="IPR004673">
    <property type="entry name" value="L-rhamnose-proton_sym_RhaT"/>
</dbReference>
<reference evidence="10 11" key="1">
    <citation type="submission" date="2016-08" db="EMBL/GenBank/DDBJ databases">
        <authorList>
            <person name="Seilhamer J.J."/>
        </authorList>
    </citation>
    <scope>NUCLEOTIDE SEQUENCE [LARGE SCALE GENOMIC DNA]</scope>
    <source>
        <strain evidence="10 11">KCTC 42603</strain>
    </source>
</reference>
<feature type="transmembrane region" description="Helical" evidence="9">
    <location>
        <begin position="177"/>
        <end position="196"/>
    </location>
</feature>
<evidence type="ECO:0000256" key="5">
    <source>
        <dbReference type="ARBA" id="ARBA00022692"/>
    </source>
</evidence>
<evidence type="ECO:0000256" key="6">
    <source>
        <dbReference type="ARBA" id="ARBA00022847"/>
    </source>
</evidence>
<evidence type="ECO:0000256" key="1">
    <source>
        <dbReference type="ARBA" id="ARBA00022448"/>
    </source>
</evidence>
<evidence type="ECO:0000256" key="3">
    <source>
        <dbReference type="ARBA" id="ARBA00022519"/>
    </source>
</evidence>
<evidence type="ECO:0000256" key="2">
    <source>
        <dbReference type="ARBA" id="ARBA00022475"/>
    </source>
</evidence>
<sequence>MTPNPMLGVLFHWLGGLFSASFYVPYKRIQRWSWEIFWLAGGIFSWFLCPWFFAWIQTEDLLGVLGATDMSTLQQCFLWGLGWGFGGLTFGLAVRYMGISSGMAIVLGLTTVLGTLGPPIFDGTIGAVLATTAGQFAVGGTLMTLAGVIVVARATAEKNRSLGTASDGETIDMKKGLAIAAFSGVMSACFAFGIAAGKPIRELTIEAGTDHLWQGLPVLCVVLLGGLTTNAVWCIYLIIKNGTAREFLGHTNTSIEKLPGSTMLKNYLLAALGGAFWYFQFFFYTMGESNMGKYEFSSWTIHMASIIIFSTLWGLALMEWKGSNKKSRMLLLAGISLLVLATLVIGVGNSLQ</sequence>
<keyword evidence="4" id="KW-0762">Sugar transport</keyword>
<feature type="transmembrane region" description="Helical" evidence="9">
    <location>
        <begin position="330"/>
        <end position="351"/>
    </location>
</feature>
<keyword evidence="3" id="KW-0997">Cell inner membrane</keyword>
<dbReference type="STRING" id="1656094.BFC18_14315"/>
<evidence type="ECO:0000313" key="10">
    <source>
        <dbReference type="EMBL" id="OFC70343.1"/>
    </source>
</evidence>
<dbReference type="GO" id="GO:0015153">
    <property type="term" value="F:rhamnose transmembrane transporter activity"/>
    <property type="evidence" value="ECO:0007669"/>
    <property type="project" value="InterPro"/>
</dbReference>
<dbReference type="RefSeq" id="WP_070125986.1">
    <property type="nucleotide sequence ID" value="NZ_MDHN01000029.1"/>
</dbReference>
<dbReference type="NCBIfam" id="NF010024">
    <property type="entry name" value="PRK13499.1-4"/>
    <property type="match status" value="1"/>
</dbReference>
<feature type="transmembrane region" description="Helical" evidence="9">
    <location>
        <begin position="103"/>
        <end position="121"/>
    </location>
</feature>
<feature type="transmembrane region" description="Helical" evidence="9">
    <location>
        <begin position="133"/>
        <end position="156"/>
    </location>
</feature>
<dbReference type="EMBL" id="MDHN01000029">
    <property type="protein sequence ID" value="OFC70343.1"/>
    <property type="molecule type" value="Genomic_DNA"/>
</dbReference>